<protein>
    <submittedName>
        <fullName evidence="4">Arsenate reductase family protein</fullName>
    </submittedName>
</protein>
<proteinExistence type="inferred from homology"/>
<organism evidence="4 5">
    <name type="scientific">Vagococcus silagei</name>
    <dbReference type="NCBI Taxonomy" id="2508885"/>
    <lineage>
        <taxon>Bacteria</taxon>
        <taxon>Bacillati</taxon>
        <taxon>Bacillota</taxon>
        <taxon>Bacilli</taxon>
        <taxon>Lactobacillales</taxon>
        <taxon>Enterococcaceae</taxon>
        <taxon>Vagococcus</taxon>
    </lineage>
</organism>
<dbReference type="NCBIfam" id="TIGR01617">
    <property type="entry name" value="arsC_related"/>
    <property type="match status" value="1"/>
</dbReference>
<evidence type="ECO:0000256" key="1">
    <source>
        <dbReference type="ARBA" id="ARBA00023157"/>
    </source>
</evidence>
<keyword evidence="1" id="KW-1015">Disulfide bond</keyword>
<dbReference type="SUPFAM" id="SSF52833">
    <property type="entry name" value="Thioredoxin-like"/>
    <property type="match status" value="1"/>
</dbReference>
<dbReference type="Pfam" id="PF03960">
    <property type="entry name" value="ArsC"/>
    <property type="match status" value="1"/>
</dbReference>
<dbReference type="CDD" id="cd03036">
    <property type="entry name" value="ArsC_like"/>
    <property type="match status" value="1"/>
</dbReference>
<evidence type="ECO:0000313" key="5">
    <source>
        <dbReference type="Proteomes" id="UP000310506"/>
    </source>
</evidence>
<dbReference type="AlphaFoldDB" id="A0A4S3B8U4"/>
<dbReference type="PANTHER" id="PTHR30041">
    <property type="entry name" value="ARSENATE REDUCTASE"/>
    <property type="match status" value="1"/>
</dbReference>
<accession>A0A4S3B8U4</accession>
<sequence>MAVFYWYPKCSTCKKAKAWLDENKVTYDLIDMIETPPAKELLATWMEANDYPIRRFFNTSGIRYREQKLKEIVNDFSIEEASGRLTVDGMLIKRPIMVLEDDKVLLGFKEADYEAAFL</sequence>
<comment type="caution">
    <text evidence="4">The sequence shown here is derived from an EMBL/GenBank/DDBJ whole genome shotgun (WGS) entry which is preliminary data.</text>
</comment>
<keyword evidence="5" id="KW-1185">Reference proteome</keyword>
<dbReference type="InterPro" id="IPR036249">
    <property type="entry name" value="Thioredoxin-like_sf"/>
</dbReference>
<reference evidence="4 5" key="1">
    <citation type="submission" date="2019-01" db="EMBL/GenBank/DDBJ databases">
        <title>Vagococcus silagei sp. nov. isolated from brewer's grain.</title>
        <authorList>
            <person name="Guu J.-R."/>
        </authorList>
    </citation>
    <scope>NUCLEOTIDE SEQUENCE [LARGE SCALE GENOMIC DNA]</scope>
    <source>
        <strain evidence="4 5">2B-2</strain>
    </source>
</reference>
<dbReference type="OrthoDB" id="9794155at2"/>
<name>A0A4S3B8U4_9ENTE</name>
<dbReference type="InterPro" id="IPR006660">
    <property type="entry name" value="Arsenate_reductase-like"/>
</dbReference>
<dbReference type="PANTHER" id="PTHR30041:SF8">
    <property type="entry name" value="PROTEIN YFFB"/>
    <property type="match status" value="1"/>
</dbReference>
<evidence type="ECO:0000256" key="2">
    <source>
        <dbReference type="ARBA" id="ARBA00023284"/>
    </source>
</evidence>
<dbReference type="EMBL" id="SDGV01000001">
    <property type="protein sequence ID" value="THB62326.1"/>
    <property type="molecule type" value="Genomic_DNA"/>
</dbReference>
<dbReference type="PROSITE" id="PS51353">
    <property type="entry name" value="ARSC"/>
    <property type="match status" value="1"/>
</dbReference>
<evidence type="ECO:0000256" key="3">
    <source>
        <dbReference type="PROSITE-ProRule" id="PRU01282"/>
    </source>
</evidence>
<dbReference type="InterPro" id="IPR006504">
    <property type="entry name" value="Tscrpt_reg_Spx/MgsR"/>
</dbReference>
<keyword evidence="2" id="KW-0676">Redox-active center</keyword>
<dbReference type="Gene3D" id="3.40.30.10">
    <property type="entry name" value="Glutaredoxin"/>
    <property type="match status" value="1"/>
</dbReference>
<gene>
    <name evidence="4" type="ORF">ESZ54_00500</name>
</gene>
<evidence type="ECO:0000313" key="4">
    <source>
        <dbReference type="EMBL" id="THB62326.1"/>
    </source>
</evidence>
<comment type="similarity">
    <text evidence="3">Belongs to the ArsC family.</text>
</comment>
<dbReference type="Proteomes" id="UP000310506">
    <property type="component" value="Unassembled WGS sequence"/>
</dbReference>
<dbReference type="RefSeq" id="WP_136135712.1">
    <property type="nucleotide sequence ID" value="NZ_SDGV01000001.1"/>
</dbReference>